<dbReference type="SUPFAM" id="SSF46785">
    <property type="entry name" value="Winged helix' DNA-binding domain"/>
    <property type="match status" value="1"/>
</dbReference>
<dbReference type="CDD" id="cd00090">
    <property type="entry name" value="HTH_ARSR"/>
    <property type="match status" value="1"/>
</dbReference>
<dbReference type="eggNOG" id="arCOG04362">
    <property type="taxonomic scope" value="Archaea"/>
</dbReference>
<dbReference type="InterPro" id="IPR011991">
    <property type="entry name" value="ArsR-like_HTH"/>
</dbReference>
<dbReference type="EMBL" id="CP009552">
    <property type="protein sequence ID" value="AIY90898.1"/>
    <property type="molecule type" value="Genomic_DNA"/>
</dbReference>
<protein>
    <recommendedName>
        <fullName evidence="1">HVO-A0261-like N-terminal domain-containing protein</fullName>
    </recommendedName>
</protein>
<dbReference type="Gene3D" id="1.10.10.10">
    <property type="entry name" value="Winged helix-like DNA-binding domain superfamily/Winged helix DNA-binding domain"/>
    <property type="match status" value="1"/>
</dbReference>
<dbReference type="KEGG" id="gac:GACE_1872"/>
<evidence type="ECO:0000313" key="2">
    <source>
        <dbReference type="EMBL" id="AIY90898.1"/>
    </source>
</evidence>
<dbReference type="InterPro" id="IPR057527">
    <property type="entry name" value="HVO_A0261-like_N"/>
</dbReference>
<name>A0A0A7GGF5_GEOAI</name>
<dbReference type="Pfam" id="PF25213">
    <property type="entry name" value="HVO_A0261_N"/>
    <property type="match status" value="1"/>
</dbReference>
<dbReference type="AlphaFoldDB" id="A0A0A7GGF5"/>
<accession>A0A0A7GGF5</accession>
<proteinExistence type="predicted"/>
<reference evidence="2 3" key="1">
    <citation type="journal article" date="2015" name="Appl. Environ. Microbiol.">
        <title>The Geoglobus acetivorans genome: Fe(III) reduction, acetate utilization, autotrophic growth, and degradation of aromatic compounds in a hyperthermophilic archaeon.</title>
        <authorList>
            <person name="Mardanov A.V."/>
            <person name="Slododkina G.B."/>
            <person name="Slobodkin A.I."/>
            <person name="Beletsky A.V."/>
            <person name="Gavrilov S.N."/>
            <person name="Kublanov I.V."/>
            <person name="Bonch-Osmolovskaya E.A."/>
            <person name="Skryabin K.G."/>
            <person name="Ravin N.V."/>
        </authorList>
    </citation>
    <scope>NUCLEOTIDE SEQUENCE [LARGE SCALE GENOMIC DNA]</scope>
    <source>
        <strain evidence="2 3">SBH6</strain>
    </source>
</reference>
<sequence>MGFDSISKELVKEEKVRILESLMGKPCTFREILNINGYAPSTLSRTLTIFEEEGLVRREDEKYCLTGAGLAFLKVIDVIKAVYEFKDDINGVPEFVEILPPGFLAGIHNLRRAEVMDIESALKLGVERIAEAKEYGLYVDKVISYDVYKLMVEKNLQGVEERVISNRETLYGRGSTFRKVLQDMNLTKEEYELIKRKVHVKVFDTPIQLGVIDGEFAILQLNDRVDRFYVSEDKRFITWCEHLFTYLWDNAEDARFNKIVDEVMAEKGFS</sequence>
<dbReference type="Proteomes" id="UP000030624">
    <property type="component" value="Chromosome"/>
</dbReference>
<dbReference type="GeneID" id="24798446"/>
<dbReference type="RefSeq" id="WP_048092908.1">
    <property type="nucleotide sequence ID" value="NZ_CP009552.1"/>
</dbReference>
<evidence type="ECO:0000259" key="1">
    <source>
        <dbReference type="Pfam" id="PF25213"/>
    </source>
</evidence>
<gene>
    <name evidence="2" type="ORF">GACE_1872</name>
</gene>
<evidence type="ECO:0000313" key="3">
    <source>
        <dbReference type="Proteomes" id="UP000030624"/>
    </source>
</evidence>
<dbReference type="HOGENOM" id="CLU_975207_0_0_2"/>
<dbReference type="InterPro" id="IPR036388">
    <property type="entry name" value="WH-like_DNA-bd_sf"/>
</dbReference>
<dbReference type="InterPro" id="IPR036390">
    <property type="entry name" value="WH_DNA-bd_sf"/>
</dbReference>
<feature type="domain" description="HVO-A0261-like N-terminal" evidence="1">
    <location>
        <begin position="13"/>
        <end position="75"/>
    </location>
</feature>
<organism evidence="2 3">
    <name type="scientific">Geoglobus acetivorans</name>
    <dbReference type="NCBI Taxonomy" id="565033"/>
    <lineage>
        <taxon>Archaea</taxon>
        <taxon>Methanobacteriati</taxon>
        <taxon>Methanobacteriota</taxon>
        <taxon>Archaeoglobi</taxon>
        <taxon>Archaeoglobales</taxon>
        <taxon>Archaeoglobaceae</taxon>
        <taxon>Geoglobus</taxon>
    </lineage>
</organism>
<dbReference type="STRING" id="565033.GACE_1872"/>